<proteinExistence type="inferred from homology"/>
<evidence type="ECO:0008006" key="10">
    <source>
        <dbReference type="Google" id="ProtNLM"/>
    </source>
</evidence>
<keyword evidence="3" id="KW-1003">Cell membrane</keyword>
<dbReference type="Proteomes" id="UP000003121">
    <property type="component" value="Chromosome"/>
</dbReference>
<protein>
    <recommendedName>
        <fullName evidence="10">DoxX family protein</fullName>
    </recommendedName>
</protein>
<dbReference type="PANTHER" id="PTHR33452">
    <property type="entry name" value="OXIDOREDUCTASE CATD-RELATED"/>
    <property type="match status" value="1"/>
</dbReference>
<evidence type="ECO:0000256" key="5">
    <source>
        <dbReference type="ARBA" id="ARBA00022989"/>
    </source>
</evidence>
<accession>A0ABM5N9H2</accession>
<comment type="subcellular location">
    <subcellularLocation>
        <location evidence="1">Cell membrane</location>
        <topology evidence="1">Multi-pass membrane protein</topology>
    </subcellularLocation>
</comment>
<evidence type="ECO:0000256" key="1">
    <source>
        <dbReference type="ARBA" id="ARBA00004651"/>
    </source>
</evidence>
<feature type="transmembrane region" description="Helical" evidence="7">
    <location>
        <begin position="126"/>
        <end position="144"/>
    </location>
</feature>
<organism evidence="8 9">
    <name type="scientific">Taylorella equigenitalis ATCC 35865</name>
    <dbReference type="NCBI Taxonomy" id="743973"/>
    <lineage>
        <taxon>Bacteria</taxon>
        <taxon>Pseudomonadati</taxon>
        <taxon>Pseudomonadota</taxon>
        <taxon>Betaproteobacteria</taxon>
        <taxon>Burkholderiales</taxon>
        <taxon>Alcaligenaceae</taxon>
        <taxon>Taylorella</taxon>
    </lineage>
</organism>
<evidence type="ECO:0000313" key="8">
    <source>
        <dbReference type="EMBL" id="AFN35528.1"/>
    </source>
</evidence>
<name>A0ABM5N9H2_9BURK</name>
<evidence type="ECO:0000313" key="9">
    <source>
        <dbReference type="Proteomes" id="UP000003121"/>
    </source>
</evidence>
<gene>
    <name evidence="8" type="ORF">KUI_0442</name>
</gene>
<dbReference type="InterPro" id="IPR051907">
    <property type="entry name" value="DoxX-like_oxidoreductase"/>
</dbReference>
<keyword evidence="5 7" id="KW-1133">Transmembrane helix</keyword>
<dbReference type="Pfam" id="PF07681">
    <property type="entry name" value="DoxX"/>
    <property type="match status" value="1"/>
</dbReference>
<dbReference type="InterPro" id="IPR032808">
    <property type="entry name" value="DoxX"/>
</dbReference>
<sequence>MQKGHLGGNMFYKSDFAIRGESFNLGNPWNILRIWSGLSFFPHALSKWVDGALNPGTLSFFAKAGFEPASTFVIIAFIAEMLAGIALVLGIATRWAAIGGAAVLFLAAYALVTVKGFAWTWNGGGIEYPIFWGITLLMIAFNEFKTRKYLGRDLYTNNGLR</sequence>
<reference evidence="8 9" key="1">
    <citation type="journal article" date="2012" name="Vet. Microbiol.">
        <title>Comparative genomic analyses of the Taylorellae.</title>
        <authorList>
            <person name="Hauser H."/>
            <person name="Richter D.C."/>
            <person name="van Tonder A."/>
            <person name="Clark L."/>
            <person name="Preston A."/>
        </authorList>
    </citation>
    <scope>NUCLEOTIDE SEQUENCE [LARGE SCALE GENOMIC DNA]</scope>
    <source>
        <strain evidence="8 9">ATCC 35865</strain>
    </source>
</reference>
<keyword evidence="4 7" id="KW-0812">Transmembrane</keyword>
<evidence type="ECO:0000256" key="7">
    <source>
        <dbReference type="SAM" id="Phobius"/>
    </source>
</evidence>
<feature type="transmembrane region" description="Helical" evidence="7">
    <location>
        <begin position="69"/>
        <end position="89"/>
    </location>
</feature>
<evidence type="ECO:0000256" key="4">
    <source>
        <dbReference type="ARBA" id="ARBA00022692"/>
    </source>
</evidence>
<keyword evidence="9" id="KW-1185">Reference proteome</keyword>
<evidence type="ECO:0000256" key="6">
    <source>
        <dbReference type="ARBA" id="ARBA00023136"/>
    </source>
</evidence>
<comment type="similarity">
    <text evidence="2">Belongs to the DoxX family.</text>
</comment>
<evidence type="ECO:0000256" key="2">
    <source>
        <dbReference type="ARBA" id="ARBA00006679"/>
    </source>
</evidence>
<feature type="transmembrane region" description="Helical" evidence="7">
    <location>
        <begin position="96"/>
        <end position="114"/>
    </location>
</feature>
<evidence type="ECO:0000256" key="3">
    <source>
        <dbReference type="ARBA" id="ARBA00022475"/>
    </source>
</evidence>
<dbReference type="PANTHER" id="PTHR33452:SF1">
    <property type="entry name" value="INNER MEMBRANE PROTEIN YPHA-RELATED"/>
    <property type="match status" value="1"/>
</dbReference>
<keyword evidence="6 7" id="KW-0472">Membrane</keyword>
<dbReference type="EMBL" id="CP003264">
    <property type="protein sequence ID" value="AFN35528.1"/>
    <property type="molecule type" value="Genomic_DNA"/>
</dbReference>